<dbReference type="AlphaFoldDB" id="A0A151B5D5"/>
<gene>
    <name evidence="1" type="ORF">CLTEP_09290</name>
</gene>
<organism evidence="1 2">
    <name type="scientific">Clostridium tepidiprofundi DSM 19306</name>
    <dbReference type="NCBI Taxonomy" id="1121338"/>
    <lineage>
        <taxon>Bacteria</taxon>
        <taxon>Bacillati</taxon>
        <taxon>Bacillota</taxon>
        <taxon>Clostridia</taxon>
        <taxon>Eubacteriales</taxon>
        <taxon>Clostridiaceae</taxon>
        <taxon>Clostridium</taxon>
    </lineage>
</organism>
<keyword evidence="2" id="KW-1185">Reference proteome</keyword>
<accession>A0A151B5D5</accession>
<comment type="caution">
    <text evidence="1">The sequence shown here is derived from an EMBL/GenBank/DDBJ whole genome shotgun (WGS) entry which is preliminary data.</text>
</comment>
<evidence type="ECO:0000313" key="1">
    <source>
        <dbReference type="EMBL" id="KYH35109.1"/>
    </source>
</evidence>
<reference evidence="1 2" key="1">
    <citation type="submission" date="2016-02" db="EMBL/GenBank/DDBJ databases">
        <title>Genome sequence of Clostridium tepidiprofundi DSM 19306.</title>
        <authorList>
            <person name="Poehlein A."/>
            <person name="Daniel R."/>
        </authorList>
    </citation>
    <scope>NUCLEOTIDE SEQUENCE [LARGE SCALE GENOMIC DNA]</scope>
    <source>
        <strain evidence="1 2">DSM 19306</strain>
    </source>
</reference>
<proteinExistence type="predicted"/>
<dbReference type="Proteomes" id="UP000075531">
    <property type="component" value="Unassembled WGS sequence"/>
</dbReference>
<name>A0A151B5D5_9CLOT</name>
<dbReference type="EMBL" id="LTBA01000006">
    <property type="protein sequence ID" value="KYH35109.1"/>
    <property type="molecule type" value="Genomic_DNA"/>
</dbReference>
<protein>
    <submittedName>
        <fullName evidence="1">Uncharacterized protein</fullName>
    </submittedName>
</protein>
<sequence length="86" mass="9927">MKGAFIVESFVIKHKKSNFDCIHSSLSLICEKYGIMSSLMSAACFGLEYRDDENFIGNRIRPKYKGNRIRNVNLKPFTVKGFRDIM</sequence>
<evidence type="ECO:0000313" key="2">
    <source>
        <dbReference type="Proteomes" id="UP000075531"/>
    </source>
</evidence>
<dbReference type="PATRIC" id="fig|1121338.3.peg.956"/>